<dbReference type="RefSeq" id="XP_060282168.1">
    <property type="nucleotide sequence ID" value="XM_060430056.1"/>
</dbReference>
<dbReference type="Pfam" id="PF01083">
    <property type="entry name" value="Cutinase"/>
    <property type="match status" value="1"/>
</dbReference>
<feature type="signal peptide" evidence="4">
    <location>
        <begin position="1"/>
        <end position="22"/>
    </location>
</feature>
<keyword evidence="1" id="KW-0378">Hydrolase</keyword>
<evidence type="ECO:0000256" key="4">
    <source>
        <dbReference type="SAM" id="SignalP"/>
    </source>
</evidence>
<dbReference type="Gene3D" id="3.40.50.1820">
    <property type="entry name" value="alpha/beta hydrolase"/>
    <property type="match status" value="1"/>
</dbReference>
<proteinExistence type="predicted"/>
<dbReference type="SUPFAM" id="SSF53474">
    <property type="entry name" value="alpha/beta-Hydrolases"/>
    <property type="match status" value="1"/>
</dbReference>
<keyword evidence="2" id="KW-1015">Disulfide bond</keyword>
<feature type="region of interest" description="Disordered" evidence="3">
    <location>
        <begin position="249"/>
        <end position="286"/>
    </location>
</feature>
<reference evidence="5" key="1">
    <citation type="submission" date="2023-06" db="EMBL/GenBank/DDBJ databases">
        <title>Genome-scale phylogeny and comparative genomics of the fungal order Sordariales.</title>
        <authorList>
            <consortium name="Lawrence Berkeley National Laboratory"/>
            <person name="Hensen N."/>
            <person name="Bonometti L."/>
            <person name="Westerberg I."/>
            <person name="Brannstrom I.O."/>
            <person name="Guillou S."/>
            <person name="Cros-Aarteil S."/>
            <person name="Calhoun S."/>
            <person name="Haridas S."/>
            <person name="Kuo A."/>
            <person name="Mondo S."/>
            <person name="Pangilinan J."/>
            <person name="Riley R."/>
            <person name="Labutti K."/>
            <person name="Andreopoulos B."/>
            <person name="Lipzen A."/>
            <person name="Chen C."/>
            <person name="Yanf M."/>
            <person name="Daum C."/>
            <person name="Ng V."/>
            <person name="Clum A."/>
            <person name="Steindorff A."/>
            <person name="Ohm R."/>
            <person name="Martin F."/>
            <person name="Silar P."/>
            <person name="Natvig D."/>
            <person name="Lalanne C."/>
            <person name="Gautier V."/>
            <person name="Ament-Velasquez S.L."/>
            <person name="Kruys A."/>
            <person name="Hutchinson M.I."/>
            <person name="Powell A.J."/>
            <person name="Barry K."/>
            <person name="Miller A.N."/>
            <person name="Grigoriev I.V."/>
            <person name="Debuchy R."/>
            <person name="Gladieux P."/>
            <person name="Thoren M.H."/>
            <person name="Johannesson H."/>
        </authorList>
    </citation>
    <scope>NUCLEOTIDE SEQUENCE</scope>
    <source>
        <strain evidence="5">8032-3</strain>
    </source>
</reference>
<feature type="chain" id="PRO_5042505102" evidence="4">
    <location>
        <begin position="23"/>
        <end position="306"/>
    </location>
</feature>
<sequence>MARSRSLLSALLLGVLAAAGHAQNTTTATTAGAPATTAPTASDAPCATGLHLIVARGSSEQPGEGRIGVVAGNVTERVPGSTVEAVEYPATLTDYLESEGDGVAAMAALIAAYVGRCPDSRIALLGYSQGGQVAMDVVCGTSEESFNATADLSPDFKDNLVAVVTFGDPSHVPGVPWDAGTSKKAGIFPRENTSACEPYSDVIRGWCDTGDIYCDSGSERLVHGTYFANYTMDAVDFIVGKFNDSRAAGGSGGSSATGSSPSSTASTTAPAGPTGPTSTNGVGSRHPSGPVVTGLLALAVACVALL</sequence>
<accession>A0AAJ0BX68</accession>
<dbReference type="InterPro" id="IPR029058">
    <property type="entry name" value="AB_hydrolase_fold"/>
</dbReference>
<dbReference type="PANTHER" id="PTHR33630">
    <property type="entry name" value="CUTINASE RV1984C-RELATED-RELATED"/>
    <property type="match status" value="1"/>
</dbReference>
<evidence type="ECO:0000313" key="5">
    <source>
        <dbReference type="EMBL" id="KAK1765955.1"/>
    </source>
</evidence>
<dbReference type="SMART" id="SM01110">
    <property type="entry name" value="Cutinase"/>
    <property type="match status" value="1"/>
</dbReference>
<keyword evidence="4" id="KW-0732">Signal</keyword>
<organism evidence="5 6">
    <name type="scientific">Phialemonium atrogriseum</name>
    <dbReference type="NCBI Taxonomy" id="1093897"/>
    <lineage>
        <taxon>Eukaryota</taxon>
        <taxon>Fungi</taxon>
        <taxon>Dikarya</taxon>
        <taxon>Ascomycota</taxon>
        <taxon>Pezizomycotina</taxon>
        <taxon>Sordariomycetes</taxon>
        <taxon>Sordariomycetidae</taxon>
        <taxon>Cephalothecales</taxon>
        <taxon>Cephalothecaceae</taxon>
        <taxon>Phialemonium</taxon>
    </lineage>
</organism>
<feature type="compositionally biased region" description="Low complexity" evidence="3">
    <location>
        <begin position="256"/>
        <end position="279"/>
    </location>
</feature>
<gene>
    <name evidence="5" type="ORF">QBC33DRAFT_560390</name>
</gene>
<dbReference type="PANTHER" id="PTHR33630:SF9">
    <property type="entry name" value="CUTINASE 4"/>
    <property type="match status" value="1"/>
</dbReference>
<comment type="caution">
    <text evidence="5">The sequence shown here is derived from an EMBL/GenBank/DDBJ whole genome shotgun (WGS) entry which is preliminary data.</text>
</comment>
<dbReference type="AlphaFoldDB" id="A0AAJ0BX68"/>
<dbReference type="GeneID" id="85313243"/>
<protein>
    <submittedName>
        <fullName evidence="5">Cutinase-domain-containing protein</fullName>
    </submittedName>
</protein>
<dbReference type="Proteomes" id="UP001244011">
    <property type="component" value="Unassembled WGS sequence"/>
</dbReference>
<keyword evidence="6" id="KW-1185">Reference proteome</keyword>
<dbReference type="EMBL" id="MU839013">
    <property type="protein sequence ID" value="KAK1765955.1"/>
    <property type="molecule type" value="Genomic_DNA"/>
</dbReference>
<dbReference type="GO" id="GO:0052689">
    <property type="term" value="F:carboxylic ester hydrolase activity"/>
    <property type="evidence" value="ECO:0007669"/>
    <property type="project" value="UniProtKB-ARBA"/>
</dbReference>
<dbReference type="InterPro" id="IPR000675">
    <property type="entry name" value="Cutinase/axe"/>
</dbReference>
<evidence type="ECO:0000256" key="3">
    <source>
        <dbReference type="SAM" id="MobiDB-lite"/>
    </source>
</evidence>
<evidence type="ECO:0000313" key="6">
    <source>
        <dbReference type="Proteomes" id="UP001244011"/>
    </source>
</evidence>
<name>A0AAJ0BX68_9PEZI</name>
<evidence type="ECO:0000256" key="2">
    <source>
        <dbReference type="ARBA" id="ARBA00023157"/>
    </source>
</evidence>
<evidence type="ECO:0000256" key="1">
    <source>
        <dbReference type="ARBA" id="ARBA00022801"/>
    </source>
</evidence>